<feature type="DNA-binding region" description="OmpR/PhoB-type" evidence="2">
    <location>
        <begin position="3"/>
        <end position="107"/>
    </location>
</feature>
<dbReference type="PROSITE" id="PS51755">
    <property type="entry name" value="OMPR_PHOB"/>
    <property type="match status" value="1"/>
</dbReference>
<evidence type="ECO:0000256" key="1">
    <source>
        <dbReference type="ARBA" id="ARBA00023125"/>
    </source>
</evidence>
<dbReference type="AlphaFoldDB" id="A0A3A6Q7P7"/>
<dbReference type="RefSeq" id="WP_120034416.1">
    <property type="nucleotide sequence ID" value="NZ_QVMU01000025.1"/>
</dbReference>
<proteinExistence type="predicted"/>
<dbReference type="Pfam" id="PF00486">
    <property type="entry name" value="Trans_reg_C"/>
    <property type="match status" value="1"/>
</dbReference>
<dbReference type="GO" id="GO:0003677">
    <property type="term" value="F:DNA binding"/>
    <property type="evidence" value="ECO:0007669"/>
    <property type="project" value="UniProtKB-UniRule"/>
</dbReference>
<protein>
    <recommendedName>
        <fullName evidence="4">OmpR/PhoB-type domain-containing protein</fullName>
    </recommendedName>
</protein>
<dbReference type="EMBL" id="QVMU01000025">
    <property type="protein sequence ID" value="RJX67168.1"/>
    <property type="molecule type" value="Genomic_DNA"/>
</dbReference>
<accession>A0A3A6Q7P7</accession>
<organism evidence="5 6">
    <name type="scientific">Vibrio sinensis</name>
    <dbReference type="NCBI Taxonomy" id="2302434"/>
    <lineage>
        <taxon>Bacteria</taxon>
        <taxon>Pseudomonadati</taxon>
        <taxon>Pseudomonadota</taxon>
        <taxon>Gammaproteobacteria</taxon>
        <taxon>Vibrionales</taxon>
        <taxon>Vibrionaceae</taxon>
        <taxon>Vibrio</taxon>
    </lineage>
</organism>
<dbReference type="Gene3D" id="1.10.10.10">
    <property type="entry name" value="Winged helix-like DNA-binding domain superfamily/Winged helix DNA-binding domain"/>
    <property type="match status" value="1"/>
</dbReference>
<evidence type="ECO:0000256" key="3">
    <source>
        <dbReference type="SAM" id="Phobius"/>
    </source>
</evidence>
<gene>
    <name evidence="5" type="ORF">DZ860_19320</name>
</gene>
<dbReference type="SUPFAM" id="SSF46894">
    <property type="entry name" value="C-terminal effector domain of the bipartite response regulators"/>
    <property type="match status" value="1"/>
</dbReference>
<evidence type="ECO:0000256" key="2">
    <source>
        <dbReference type="PROSITE-ProRule" id="PRU01091"/>
    </source>
</evidence>
<dbReference type="InterPro" id="IPR016032">
    <property type="entry name" value="Sig_transdc_resp-reg_C-effctor"/>
</dbReference>
<dbReference type="OrthoDB" id="5878621at2"/>
<name>A0A3A6Q7P7_9VIBR</name>
<feature type="transmembrane region" description="Helical" evidence="3">
    <location>
        <begin position="159"/>
        <end position="184"/>
    </location>
</feature>
<evidence type="ECO:0000313" key="5">
    <source>
        <dbReference type="EMBL" id="RJX67168.1"/>
    </source>
</evidence>
<feature type="domain" description="OmpR/PhoB-type" evidence="4">
    <location>
        <begin position="3"/>
        <end position="107"/>
    </location>
</feature>
<keyword evidence="1 2" id="KW-0238">DNA-binding</keyword>
<keyword evidence="3" id="KW-0812">Transmembrane</keyword>
<dbReference type="InterPro" id="IPR001867">
    <property type="entry name" value="OmpR/PhoB-type_DNA-bd"/>
</dbReference>
<dbReference type="SMART" id="SM00862">
    <property type="entry name" value="Trans_reg_C"/>
    <property type="match status" value="1"/>
</dbReference>
<keyword evidence="6" id="KW-1185">Reference proteome</keyword>
<reference evidence="5 6" key="1">
    <citation type="submission" date="2018-08" db="EMBL/GenBank/DDBJ databases">
        <title>Vibrio isolated from the Eastern China Marginal Seas.</title>
        <authorList>
            <person name="Li Y."/>
        </authorList>
    </citation>
    <scope>NUCLEOTIDE SEQUENCE [LARGE SCALE GENOMIC DNA]</scope>
    <source>
        <strain evidence="5 6">BEI233</strain>
    </source>
</reference>
<comment type="caution">
    <text evidence="5">The sequence shown here is derived from an EMBL/GenBank/DDBJ whole genome shotgun (WGS) entry which is preliminary data.</text>
</comment>
<dbReference type="GO" id="GO:0000160">
    <property type="term" value="P:phosphorelay signal transduction system"/>
    <property type="evidence" value="ECO:0007669"/>
    <property type="project" value="InterPro"/>
</dbReference>
<dbReference type="GO" id="GO:0006355">
    <property type="term" value="P:regulation of DNA-templated transcription"/>
    <property type="evidence" value="ECO:0007669"/>
    <property type="project" value="InterPro"/>
</dbReference>
<dbReference type="InterPro" id="IPR036388">
    <property type="entry name" value="WH-like_DNA-bd_sf"/>
</dbReference>
<keyword evidence="3" id="KW-0472">Membrane</keyword>
<dbReference type="Proteomes" id="UP000273252">
    <property type="component" value="Unassembled WGS sequence"/>
</dbReference>
<evidence type="ECO:0000313" key="6">
    <source>
        <dbReference type="Proteomes" id="UP000273252"/>
    </source>
</evidence>
<keyword evidence="3" id="KW-1133">Transmembrane helix</keyword>
<evidence type="ECO:0000259" key="4">
    <source>
        <dbReference type="PROSITE" id="PS51755"/>
    </source>
</evidence>
<sequence length="228" mass="26530">MNTTYLKLGDFYWKKESRTLFQQDLSKEDAYNEVGILTNKQYTLLCCLLDAHPMTLNRDEIIEKVWQTKHISAESLPQLIIRTRQVFNDKNKHIIVNEPGIGYKLNFSVTEPILEHVTNELDTSINDSVNNAKDRNDDEIKSRRNKFDSIKKHITKKNALLFLNLSLTLFIVLQIGILLSAVYYKNVYKNIGVSEPYPYTKKINGQTILKIGNYDCIFIKEHQLLNCK</sequence>